<dbReference type="AlphaFoldDB" id="A0A329RM44"/>
<dbReference type="Proteomes" id="UP000688947">
    <property type="component" value="Unassembled WGS sequence"/>
</dbReference>
<evidence type="ECO:0000313" key="2">
    <source>
        <dbReference type="EMBL" id="KAG6955774.1"/>
    </source>
</evidence>
<gene>
    <name evidence="2" type="ORF">JG687_00010985</name>
    <name evidence="3" type="ORF">PC110_g17798</name>
</gene>
<evidence type="ECO:0000313" key="3">
    <source>
        <dbReference type="EMBL" id="RAW25797.1"/>
    </source>
</evidence>
<sequence length="70" mass="7898">MESCMRSRKAKHFFANDVHLEKATHTTSRKAVDSLIMLLNDADEDATPKQMPRNASLPSLQDALRSLQQT</sequence>
<dbReference type="EMBL" id="MJFZ01000711">
    <property type="protein sequence ID" value="RAW25797.1"/>
    <property type="molecule type" value="Genomic_DNA"/>
</dbReference>
<dbReference type="EMBL" id="JAENGZ010000649">
    <property type="protein sequence ID" value="KAG6955774.1"/>
    <property type="molecule type" value="Genomic_DNA"/>
</dbReference>
<organism evidence="3 4">
    <name type="scientific">Phytophthora cactorum</name>
    <dbReference type="NCBI Taxonomy" id="29920"/>
    <lineage>
        <taxon>Eukaryota</taxon>
        <taxon>Sar</taxon>
        <taxon>Stramenopiles</taxon>
        <taxon>Oomycota</taxon>
        <taxon>Peronosporomycetes</taxon>
        <taxon>Peronosporales</taxon>
        <taxon>Peronosporaceae</taxon>
        <taxon>Phytophthora</taxon>
    </lineage>
</organism>
<dbReference type="Proteomes" id="UP000251314">
    <property type="component" value="Unassembled WGS sequence"/>
</dbReference>
<dbReference type="VEuPathDB" id="FungiDB:PC110_g17798"/>
<keyword evidence="4" id="KW-1185">Reference proteome</keyword>
<accession>A0A329RM44</accession>
<protein>
    <submittedName>
        <fullName evidence="3">Uncharacterized protein</fullName>
    </submittedName>
</protein>
<evidence type="ECO:0000313" key="4">
    <source>
        <dbReference type="Proteomes" id="UP000251314"/>
    </source>
</evidence>
<proteinExistence type="predicted"/>
<reference evidence="3 4" key="1">
    <citation type="submission" date="2018-01" db="EMBL/GenBank/DDBJ databases">
        <title>Draft genome of the strawberry crown rot pathogen Phytophthora cactorum.</title>
        <authorList>
            <person name="Armitage A.D."/>
            <person name="Lysoe E."/>
            <person name="Nellist C.F."/>
            <person name="Harrison R.J."/>
            <person name="Brurberg M.B."/>
        </authorList>
    </citation>
    <scope>NUCLEOTIDE SEQUENCE [LARGE SCALE GENOMIC DNA]</scope>
    <source>
        <strain evidence="3 4">10300</strain>
    </source>
</reference>
<reference evidence="2" key="2">
    <citation type="submission" date="2021-01" db="EMBL/GenBank/DDBJ databases">
        <title>Phytophthora aleatoria, a newly-described species from Pinus radiata is distinct from Phytophthora cactorum isolates based on comparative genomics.</title>
        <authorList>
            <person name="Mcdougal R."/>
            <person name="Panda P."/>
            <person name="Williams N."/>
            <person name="Studholme D.J."/>
        </authorList>
    </citation>
    <scope>NUCLEOTIDE SEQUENCE</scope>
    <source>
        <strain evidence="2">NZFS 3830</strain>
    </source>
</reference>
<name>A0A329RM44_9STRA</name>
<evidence type="ECO:0000256" key="1">
    <source>
        <dbReference type="SAM" id="MobiDB-lite"/>
    </source>
</evidence>
<dbReference type="OrthoDB" id="126132at2759"/>
<comment type="caution">
    <text evidence="3">The sequence shown here is derived from an EMBL/GenBank/DDBJ whole genome shotgun (WGS) entry which is preliminary data.</text>
</comment>
<feature type="region of interest" description="Disordered" evidence="1">
    <location>
        <begin position="43"/>
        <end position="70"/>
    </location>
</feature>